<dbReference type="HOGENOM" id="CLU_044237_1_0_9"/>
<dbReference type="Proteomes" id="UP000003346">
    <property type="component" value="Unassembled WGS sequence"/>
</dbReference>
<evidence type="ECO:0000256" key="4">
    <source>
        <dbReference type="ARBA" id="ARBA00022840"/>
    </source>
</evidence>
<evidence type="ECO:0000259" key="6">
    <source>
        <dbReference type="SMART" id="SM00983"/>
    </source>
</evidence>
<organism evidence="7 8">
    <name type="scientific">Oenococcus oeni ATCC BAA-1163</name>
    <dbReference type="NCBI Taxonomy" id="379360"/>
    <lineage>
        <taxon>Bacteria</taxon>
        <taxon>Bacillati</taxon>
        <taxon>Bacillota</taxon>
        <taxon>Bacilli</taxon>
        <taxon>Lactobacillales</taxon>
        <taxon>Lactobacillaceae</taxon>
        <taxon>Oenococcus</taxon>
    </lineage>
</organism>
<evidence type="ECO:0000256" key="5">
    <source>
        <dbReference type="NCBIfam" id="TIGR01378"/>
    </source>
</evidence>
<proteinExistence type="predicted"/>
<keyword evidence="2" id="KW-0547">Nucleotide-binding</keyword>
<protein>
    <recommendedName>
        <fullName evidence="5">Thiamine diphosphokinase</fullName>
        <ecNumber evidence="5">2.7.6.2</ecNumber>
    </recommendedName>
</protein>
<dbReference type="GO" id="GO:0016301">
    <property type="term" value="F:kinase activity"/>
    <property type="evidence" value="ECO:0007669"/>
    <property type="project" value="UniProtKB-KW"/>
</dbReference>
<dbReference type="EMBL" id="AAUV01000055">
    <property type="protein sequence ID" value="EAV39197.1"/>
    <property type="molecule type" value="Genomic_DNA"/>
</dbReference>
<dbReference type="GO" id="GO:0004788">
    <property type="term" value="F:thiamine diphosphokinase activity"/>
    <property type="evidence" value="ECO:0007669"/>
    <property type="project" value="UniProtKB-UniRule"/>
</dbReference>
<dbReference type="SUPFAM" id="SSF63999">
    <property type="entry name" value="Thiamin pyrophosphokinase, catalytic domain"/>
    <property type="match status" value="1"/>
</dbReference>
<reference evidence="7 8" key="1">
    <citation type="submission" date="2006-11" db="EMBL/GenBank/DDBJ databases">
        <authorList>
            <consortium name="Laboratoire de Microbiologie (Universite Bourgogne)"/>
            <consortium name="GENOME Express"/>
            <consortium name="UMR Oenologie Ampelologie (Universite Bordeaux 2)"/>
            <person name="Guzzo J."/>
        </authorList>
    </citation>
    <scope>NUCLEOTIDE SEQUENCE [LARGE SCALE GENOMIC DNA]</scope>
    <source>
        <strain evidence="7 8">ATCC BAA-1163</strain>
    </source>
</reference>
<dbReference type="CDD" id="cd07995">
    <property type="entry name" value="TPK"/>
    <property type="match status" value="1"/>
</dbReference>
<evidence type="ECO:0000256" key="2">
    <source>
        <dbReference type="ARBA" id="ARBA00022741"/>
    </source>
</evidence>
<evidence type="ECO:0000256" key="1">
    <source>
        <dbReference type="ARBA" id="ARBA00022679"/>
    </source>
</evidence>
<dbReference type="InterPro" id="IPR007371">
    <property type="entry name" value="TPK_catalytic"/>
</dbReference>
<dbReference type="PANTHER" id="PTHR41299:SF1">
    <property type="entry name" value="THIAMINE PYROPHOSPHOKINASE"/>
    <property type="match status" value="1"/>
</dbReference>
<dbReference type="NCBIfam" id="TIGR01378">
    <property type="entry name" value="thi_PPkinase"/>
    <property type="match status" value="1"/>
</dbReference>
<dbReference type="SUPFAM" id="SSF63862">
    <property type="entry name" value="Thiamin pyrophosphokinase, substrate-binding domain"/>
    <property type="match status" value="1"/>
</dbReference>
<evidence type="ECO:0000313" key="7">
    <source>
        <dbReference type="EMBL" id="EAV39197.1"/>
    </source>
</evidence>
<dbReference type="InterPro" id="IPR036759">
    <property type="entry name" value="TPK_catalytic_sf"/>
</dbReference>
<dbReference type="AlphaFoldDB" id="A0NJS9"/>
<dbReference type="InterPro" id="IPR007373">
    <property type="entry name" value="Thiamin_PyroPKinase_B1-bd"/>
</dbReference>
<evidence type="ECO:0000313" key="8">
    <source>
        <dbReference type="Proteomes" id="UP000003346"/>
    </source>
</evidence>
<dbReference type="GO" id="GO:0030975">
    <property type="term" value="F:thiamine binding"/>
    <property type="evidence" value="ECO:0007669"/>
    <property type="project" value="InterPro"/>
</dbReference>
<dbReference type="InterPro" id="IPR006282">
    <property type="entry name" value="Thi_PPkinase"/>
</dbReference>
<dbReference type="GO" id="GO:0009229">
    <property type="term" value="P:thiamine diphosphate biosynthetic process"/>
    <property type="evidence" value="ECO:0007669"/>
    <property type="project" value="InterPro"/>
</dbReference>
<feature type="domain" description="Thiamin pyrophosphokinase thiamin-binding" evidence="6">
    <location>
        <begin position="180"/>
        <end position="245"/>
    </location>
</feature>
<keyword evidence="4" id="KW-0067">ATP-binding</keyword>
<keyword evidence="3 7" id="KW-0418">Kinase</keyword>
<name>A0NJS9_OENOE</name>
<dbReference type="PANTHER" id="PTHR41299">
    <property type="entry name" value="THIAMINE PYROPHOSPHOKINASE"/>
    <property type="match status" value="1"/>
</dbReference>
<dbReference type="EC" id="2.7.6.2" evidence="5"/>
<comment type="caution">
    <text evidence="7">The sequence shown here is derived from an EMBL/GenBank/DDBJ whole genome shotgun (WGS) entry which is preliminary data.</text>
</comment>
<dbReference type="SMART" id="SM00983">
    <property type="entry name" value="TPK_B1_binding"/>
    <property type="match status" value="1"/>
</dbReference>
<dbReference type="Gene3D" id="3.40.50.10240">
    <property type="entry name" value="Thiamin pyrophosphokinase, catalytic domain"/>
    <property type="match status" value="1"/>
</dbReference>
<sequence>MQLLQLPDLMYMIKSIQLLKLKNCSRLPTLKSINILAGGPENNFPKNFADFLTDENEWIGVDAGAFYLLKYGVKDITAIGDFDSLTREELFFVKDKVDPKHFSQAKPEKDFTDTELALRWIEEKLDYRKYDSINIFGATGSRLDHEFNNFLNLFLPEYKNILDKVEIFDLENVVSFFNPGDYLLENKYKKKYLGFVVLNNIVNFSIHGAKYDLSNFSSKIDRVFASNEFLDNQNIEIHFDAGNVMAIYS</sequence>
<dbReference type="Pfam" id="PF04265">
    <property type="entry name" value="TPK_B1_binding"/>
    <property type="match status" value="1"/>
</dbReference>
<keyword evidence="1" id="KW-0808">Transferase</keyword>
<dbReference type="Pfam" id="PF04263">
    <property type="entry name" value="TPK_catalytic"/>
    <property type="match status" value="1"/>
</dbReference>
<dbReference type="GO" id="GO:0005524">
    <property type="term" value="F:ATP binding"/>
    <property type="evidence" value="ECO:0007669"/>
    <property type="project" value="UniProtKB-KW"/>
</dbReference>
<dbReference type="InterPro" id="IPR036371">
    <property type="entry name" value="TPK_B1-bd_sf"/>
</dbReference>
<gene>
    <name evidence="7" type="ORF">OENOO_60007</name>
</gene>
<dbReference type="GO" id="GO:0006772">
    <property type="term" value="P:thiamine metabolic process"/>
    <property type="evidence" value="ECO:0007669"/>
    <property type="project" value="UniProtKB-UniRule"/>
</dbReference>
<evidence type="ECO:0000256" key="3">
    <source>
        <dbReference type="ARBA" id="ARBA00022777"/>
    </source>
</evidence>
<dbReference type="InterPro" id="IPR053149">
    <property type="entry name" value="TPK"/>
</dbReference>
<accession>A0NJS9</accession>